<keyword evidence="5" id="KW-1185">Reference proteome</keyword>
<proteinExistence type="inferred from homology"/>
<dbReference type="PATRIC" id="fig|1423754.3.peg.895"/>
<evidence type="ECO:0000256" key="1">
    <source>
        <dbReference type="ARBA" id="ARBA00009067"/>
    </source>
</evidence>
<keyword evidence="2" id="KW-0472">Membrane</keyword>
<evidence type="ECO:0000259" key="3">
    <source>
        <dbReference type="Pfam" id="PF02517"/>
    </source>
</evidence>
<reference evidence="4 5" key="1">
    <citation type="journal article" date="2015" name="Genome Announc.">
        <title>Expanding the biotechnology potential of lactobacilli through comparative genomics of 213 strains and associated genera.</title>
        <authorList>
            <person name="Sun Z."/>
            <person name="Harris H.M."/>
            <person name="McCann A."/>
            <person name="Guo C."/>
            <person name="Argimon S."/>
            <person name="Zhang W."/>
            <person name="Yang X."/>
            <person name="Jeffery I.B."/>
            <person name="Cooney J.C."/>
            <person name="Kagawa T.F."/>
            <person name="Liu W."/>
            <person name="Song Y."/>
            <person name="Salvetti E."/>
            <person name="Wrobel A."/>
            <person name="Rasinkangas P."/>
            <person name="Parkhill J."/>
            <person name="Rea M.C."/>
            <person name="O'Sullivan O."/>
            <person name="Ritari J."/>
            <person name="Douillard F.P."/>
            <person name="Paul Ross R."/>
            <person name="Yang R."/>
            <person name="Briner A.E."/>
            <person name="Felis G.E."/>
            <person name="de Vos W.M."/>
            <person name="Barrangou R."/>
            <person name="Klaenhammer T.R."/>
            <person name="Caufield P.W."/>
            <person name="Cui Y."/>
            <person name="Zhang H."/>
            <person name="O'Toole P.W."/>
        </authorList>
    </citation>
    <scope>NUCLEOTIDE SEQUENCE [LARGE SCALE GENOMIC DNA]</scope>
    <source>
        <strain evidence="4 5">DSM 5661</strain>
    </source>
</reference>
<dbReference type="eggNOG" id="COG1266">
    <property type="taxonomic scope" value="Bacteria"/>
</dbReference>
<keyword evidence="2" id="KW-1133">Transmembrane helix</keyword>
<dbReference type="EMBL" id="AZGI01000028">
    <property type="protein sequence ID" value="KRM40133.1"/>
    <property type="molecule type" value="Genomic_DNA"/>
</dbReference>
<comment type="caution">
    <text evidence="4">The sequence shown here is derived from an EMBL/GenBank/DDBJ whole genome shotgun (WGS) entry which is preliminary data.</text>
</comment>
<feature type="domain" description="CAAX prenyl protease 2/Lysostaphin resistance protein A-like" evidence="3">
    <location>
        <begin position="81"/>
        <end position="181"/>
    </location>
</feature>
<feature type="transmembrane region" description="Helical" evidence="2">
    <location>
        <begin position="30"/>
        <end position="54"/>
    </location>
</feature>
<dbReference type="Pfam" id="PF02517">
    <property type="entry name" value="Rce1-like"/>
    <property type="match status" value="1"/>
</dbReference>
<evidence type="ECO:0000313" key="5">
    <source>
        <dbReference type="Proteomes" id="UP000051223"/>
    </source>
</evidence>
<dbReference type="STRING" id="1423754.FC39_GL000870"/>
<dbReference type="GO" id="GO:0080120">
    <property type="term" value="P:CAAX-box protein maturation"/>
    <property type="evidence" value="ECO:0007669"/>
    <property type="project" value="UniProtKB-ARBA"/>
</dbReference>
<protein>
    <recommendedName>
        <fullName evidence="3">CAAX prenyl protease 2/Lysostaphin resistance protein A-like domain-containing protein</fullName>
    </recommendedName>
</protein>
<gene>
    <name evidence="4" type="ORF">FC39_GL000870</name>
</gene>
<evidence type="ECO:0000313" key="4">
    <source>
        <dbReference type="EMBL" id="KRM40133.1"/>
    </source>
</evidence>
<comment type="similarity">
    <text evidence="1">Belongs to the UPF0177 family.</text>
</comment>
<feature type="transmembrane region" description="Helical" evidence="2">
    <location>
        <begin position="145"/>
        <end position="165"/>
    </location>
</feature>
<feature type="transmembrane region" description="Helical" evidence="2">
    <location>
        <begin position="114"/>
        <end position="133"/>
    </location>
</feature>
<feature type="transmembrane region" description="Helical" evidence="2">
    <location>
        <begin position="205"/>
        <end position="226"/>
    </location>
</feature>
<dbReference type="InterPro" id="IPR003675">
    <property type="entry name" value="Rce1/LyrA-like_dom"/>
</dbReference>
<dbReference type="Proteomes" id="UP000051223">
    <property type="component" value="Unassembled WGS sequence"/>
</dbReference>
<evidence type="ECO:0000256" key="2">
    <source>
        <dbReference type="SAM" id="Phobius"/>
    </source>
</evidence>
<dbReference type="AlphaFoldDB" id="A0A0R1YDP9"/>
<dbReference type="GO" id="GO:0004175">
    <property type="term" value="F:endopeptidase activity"/>
    <property type="evidence" value="ECO:0007669"/>
    <property type="project" value="UniProtKB-ARBA"/>
</dbReference>
<sequence length="242" mass="28067">MFFIYTCIVVKEWGYKFYFNLKVKPKNLKCFIASFLIILFSVWFMFFNSFIFMAREWNEVLWNWDLSLINPLQSAVFTNKWQVYFTAAEAGVLEETARYVFILTLLVMFKNKHWQLEFTILGSSLIFALFHLSNIFSKGRTIEDVAYQILYAFGIGCLLGTLYLLTGKLWLSMLIHAGADFLAFSQTPLALAGASAFADCSNPRFIISFILLIVSFSVSVIFWFSCRNIIKRNAEKIMVSNY</sequence>
<organism evidence="4 5">
    <name type="scientific">Lactobacillus hamsteri DSM 5661 = JCM 6256</name>
    <dbReference type="NCBI Taxonomy" id="1423754"/>
    <lineage>
        <taxon>Bacteria</taxon>
        <taxon>Bacillati</taxon>
        <taxon>Bacillota</taxon>
        <taxon>Bacilli</taxon>
        <taxon>Lactobacillales</taxon>
        <taxon>Lactobacillaceae</taxon>
        <taxon>Lactobacillus</taxon>
    </lineage>
</organism>
<name>A0A0R1YDP9_9LACO</name>
<accession>A0A0R1YDP9</accession>
<keyword evidence="2" id="KW-0812">Transmembrane</keyword>